<comment type="caution">
    <text evidence="1">The sequence shown here is derived from an EMBL/GenBank/DDBJ whole genome shotgun (WGS) entry which is preliminary data.</text>
</comment>
<dbReference type="AlphaFoldDB" id="A0A323UVB3"/>
<protein>
    <submittedName>
        <fullName evidence="1">Uncharacterized protein</fullName>
    </submittedName>
</protein>
<reference evidence="1 2" key="1">
    <citation type="submission" date="2018-06" db="EMBL/GenBank/DDBJ databases">
        <title>Azoarcus communis strain SWub3 genome.</title>
        <authorList>
            <person name="Zorraquino Salvo V."/>
            <person name="Toubiana D."/>
            <person name="Blumwald E."/>
        </authorList>
    </citation>
    <scope>NUCLEOTIDE SEQUENCE [LARGE SCALE GENOMIC DNA]</scope>
    <source>
        <strain evidence="1 2">SWub3</strain>
    </source>
</reference>
<dbReference type="EMBL" id="QKOE01000005">
    <property type="protein sequence ID" value="PZA16932.1"/>
    <property type="molecule type" value="Genomic_DNA"/>
</dbReference>
<evidence type="ECO:0000313" key="1">
    <source>
        <dbReference type="EMBL" id="PZA16932.1"/>
    </source>
</evidence>
<accession>A0A323UVB3</accession>
<gene>
    <name evidence="1" type="ORF">DNK49_09825</name>
</gene>
<dbReference type="Proteomes" id="UP000248259">
    <property type="component" value="Unassembled WGS sequence"/>
</dbReference>
<proteinExistence type="predicted"/>
<organism evidence="1 2">
    <name type="scientific">Parazoarcus communis SWub3 = DSM 12120</name>
    <dbReference type="NCBI Taxonomy" id="1121029"/>
    <lineage>
        <taxon>Bacteria</taxon>
        <taxon>Pseudomonadati</taxon>
        <taxon>Pseudomonadota</taxon>
        <taxon>Betaproteobacteria</taxon>
        <taxon>Rhodocyclales</taxon>
        <taxon>Zoogloeaceae</taxon>
        <taxon>Parazoarcus</taxon>
    </lineage>
</organism>
<name>A0A323UVB3_9RHOO</name>
<evidence type="ECO:0000313" key="2">
    <source>
        <dbReference type="Proteomes" id="UP000248259"/>
    </source>
</evidence>
<sequence>MSLTRRAIGTALLVVLTGTLAAALFHRQFYDPPLKNGYYKSQGQILLADGRLIEATHLLRITGQHFHAVTRQGDTVLEHSGTISTRGGVYLLVDSGSVQQLSGTLDDDMIFGMLYGQRSGARIQLIRRGPCLYALETGQIFCPVVEAR</sequence>
<keyword evidence="2" id="KW-1185">Reference proteome</keyword>